<dbReference type="GO" id="GO:0098887">
    <property type="term" value="P:neurotransmitter receptor transport, endosome to postsynaptic membrane"/>
    <property type="evidence" value="ECO:0007669"/>
    <property type="project" value="TreeGrafter"/>
</dbReference>
<keyword evidence="3" id="KW-1185">Reference proteome</keyword>
<dbReference type="GO" id="GO:0099158">
    <property type="term" value="P:regulation of recycling endosome localization within postsynapse"/>
    <property type="evidence" value="ECO:0007669"/>
    <property type="project" value="TreeGrafter"/>
</dbReference>
<proteinExistence type="predicted"/>
<dbReference type="InterPro" id="IPR026204">
    <property type="entry name" value="GRIPAP1"/>
</dbReference>
<organism evidence="2 3">
    <name type="scientific">Halocaridina rubra</name>
    <name type="common">Hawaiian red shrimp</name>
    <dbReference type="NCBI Taxonomy" id="373956"/>
    <lineage>
        <taxon>Eukaryota</taxon>
        <taxon>Metazoa</taxon>
        <taxon>Ecdysozoa</taxon>
        <taxon>Arthropoda</taxon>
        <taxon>Crustacea</taxon>
        <taxon>Multicrustacea</taxon>
        <taxon>Malacostraca</taxon>
        <taxon>Eumalacostraca</taxon>
        <taxon>Eucarida</taxon>
        <taxon>Decapoda</taxon>
        <taxon>Pleocyemata</taxon>
        <taxon>Caridea</taxon>
        <taxon>Atyoidea</taxon>
        <taxon>Atyidae</taxon>
        <taxon>Halocaridina</taxon>
    </lineage>
</organism>
<sequence length="308" mass="36037">MAQLDPEDFGKLQNQLLELREKNYGLEDALRRIKRDAETRQRALEEENSRFVKIIQISKRNSEVELLVRDNSYLRNKLKDQEEDFRLQNNTLLQELSRLIDENERYERQIKILCGERFATDAVDGDLASTDDSKEVLRLRMELTQMERKLHEGEKRMETNSKGTKEKIAGLNVQITQLRNVLKMHSIPIDEGEINIGRGEGVSFKKLSLQDDDGLESDMEQPSETLHQYQERTSQLQCELERLTCQLREEREKNACLHIDKSKLEEKLMTVNQSMVNVVSQVQDCNKSESTQLQDAELILKERESQLR</sequence>
<dbReference type="PANTHER" id="PTHR18978:SF1">
    <property type="entry name" value="GRIP1-ASSOCIATED PROTEIN 1"/>
    <property type="match status" value="1"/>
</dbReference>
<reference evidence="2 3" key="1">
    <citation type="submission" date="2023-11" db="EMBL/GenBank/DDBJ databases">
        <title>Halocaridina rubra genome assembly.</title>
        <authorList>
            <person name="Smith C."/>
        </authorList>
    </citation>
    <scope>NUCLEOTIDE SEQUENCE [LARGE SCALE GENOMIC DNA]</scope>
    <source>
        <strain evidence="2">EP-1</strain>
        <tissue evidence="2">Whole</tissue>
    </source>
</reference>
<dbReference type="PANTHER" id="PTHR18978">
    <property type="entry name" value="GRIP-1 ASSOCIATED PROTEIN 1"/>
    <property type="match status" value="1"/>
</dbReference>
<feature type="coiled-coil region" evidence="1">
    <location>
        <begin position="226"/>
        <end position="267"/>
    </location>
</feature>
<comment type="caution">
    <text evidence="2">The sequence shown here is derived from an EMBL/GenBank/DDBJ whole genome shotgun (WGS) entry which is preliminary data.</text>
</comment>
<gene>
    <name evidence="2" type="primary">GRIPAP1_1</name>
    <name evidence="2" type="ORF">SK128_006419</name>
</gene>
<feature type="coiled-coil region" evidence="1">
    <location>
        <begin position="16"/>
        <end position="50"/>
    </location>
</feature>
<dbReference type="GO" id="GO:0098998">
    <property type="term" value="C:extrinsic component of postsynaptic early endosome membrane"/>
    <property type="evidence" value="ECO:0007669"/>
    <property type="project" value="TreeGrafter"/>
</dbReference>
<name>A0AAN8XDR6_HALRR</name>
<accession>A0AAN8XDR6</accession>
<dbReference type="GO" id="GO:0098978">
    <property type="term" value="C:glutamatergic synapse"/>
    <property type="evidence" value="ECO:0007669"/>
    <property type="project" value="TreeGrafter"/>
</dbReference>
<dbReference type="GO" id="GO:0099152">
    <property type="term" value="P:regulation of neurotransmitter receptor transport, endosome to postsynaptic membrane"/>
    <property type="evidence" value="ECO:0007669"/>
    <property type="project" value="TreeGrafter"/>
</dbReference>
<evidence type="ECO:0000313" key="2">
    <source>
        <dbReference type="EMBL" id="KAK7082317.1"/>
    </source>
</evidence>
<dbReference type="Proteomes" id="UP001381693">
    <property type="component" value="Unassembled WGS sequence"/>
</dbReference>
<feature type="coiled-coil region" evidence="1">
    <location>
        <begin position="75"/>
        <end position="156"/>
    </location>
</feature>
<dbReference type="GO" id="GO:1905244">
    <property type="term" value="P:regulation of modification of synaptic structure"/>
    <property type="evidence" value="ECO:0007669"/>
    <property type="project" value="TreeGrafter"/>
</dbReference>
<evidence type="ECO:0000256" key="1">
    <source>
        <dbReference type="SAM" id="Coils"/>
    </source>
</evidence>
<dbReference type="GO" id="GO:0098837">
    <property type="term" value="C:postsynaptic recycling endosome"/>
    <property type="evidence" value="ECO:0007669"/>
    <property type="project" value="TreeGrafter"/>
</dbReference>
<keyword evidence="1" id="KW-0175">Coiled coil</keyword>
<protein>
    <submittedName>
        <fullName evidence="2">GRIP1 associated protein 1</fullName>
    </submittedName>
</protein>
<dbReference type="EMBL" id="JAXCGZ010004080">
    <property type="protein sequence ID" value="KAK7082317.1"/>
    <property type="molecule type" value="Genomic_DNA"/>
</dbReference>
<dbReference type="AlphaFoldDB" id="A0AAN8XDR6"/>
<evidence type="ECO:0000313" key="3">
    <source>
        <dbReference type="Proteomes" id="UP001381693"/>
    </source>
</evidence>